<dbReference type="InterPro" id="IPR002347">
    <property type="entry name" value="SDR_fam"/>
</dbReference>
<sequence length="4169" mass="435427">MKPNVVTGDFRVTRADVTAFAEAGGDRSPLHVDEAYARRTPFGQPVAHGALCVLQALALRPVPSGSSLVRLRARFAGPVYPDQVYRWEAHGDPDGSAGTVRVLDGRRVLAEIEVRYGQGTVHAAPARSARRRFAVEAADLTPDALAAGTELGVRYRPDWPALGRFVDDRGLAGRGVGVEHAAVLAWASQLAGMEAPGRAALVAGIDADFEPRPARRAFAARAVLVDVDPRYRSVRLTGDVTAGHTAARVEVRAFARRGARAPDPDRLRLLLGQDRTGVRPLEGRTAVVCGGSRGLGAALVQALALAGAAVHVAYRDSAAEAEALVAALGPDGGRVHPHRGDVGDPAWCTELRRAVHDRSGPADLVILNAGPPARPMDVHPDTVARSGEHVAEAIRLAQAPLAAFTGHLAAGGLVVAVSSAYAHTPHRGLSHYTAAKRAVEGLAEAAVADGSGLAALIVRPPRLATTFADSVADDTALDVEPVAAAVTRGIVAGVAAGTTRVLSDFTEPGATGVAHGPQSPDPPDAEDEPGRVETGGTGARAARAGEPTGSLVVAATFTTDPLHPSLAHWCERLGLDLAVRPAAYGQVFQELLDPSSAFAANRSGCNAVLVRVEDWPEGPEGERTVDEFCAAARTAAARLSVPLLVALCPASPPALARRGTAVEALGERLLHALDGVGGVHVTRLSDRGDGHWVPDHHDAARDEHAHIPYTPEACTALGTAVVRGVHALLARPYKVLVLDCDNTLWRGVCAEDGPLGVELGEAHRRLQEWAVRRHDEGVLVCLASKNAAEDVDEVFRLRPEMPLRPGHVAARRVDWNTKAANIEALARELGVGLDSFVFLDDNPVEVAAVRAATPQVLALRMPEAETDWDAFLGRLWAFDRTEVTEEDRRRTEMYRAARHREEAREAAPSLSGFIEGLGLRVDVHEARDGQLARVAQLTQRTNQFNLAPLRRTEAELRALLAAGARCWVAEAADRFGDYGLVGAAVTREAGEGVVLDTFLLSCRVLGRGVEHAFLSAVARAVTTESGPAVLTARHRATDRNAPARAFFRAAMGEAEDQQPGADGTWLHRAPLDRLAGLVFRPADAPEREDAEVKGRTAPSGGDRAGDAARRAALALLATGLTDAAALHHAVTGEPSADEGSAAPPAGPDDHTPGAPDPFEAVRAVVARVKRMSPAELAPDTTLESLRLESLEIVDATVALEQDFGRLPKTLFFEHRTLGSVARSLAPSATGPAAAPTALPAPAAEPSHTRADAPARAHGAATPSDDGIAVVGIAGRYPGADDIAQFWENLTAGTESLSDVAVRWERRDVVDPRGGPARTYSSSGGLIDGVDEFDALFFQLAPSEAETMDPQQRLFLQTAYHAVEDAGHTPADLGRDVGVYVASMGPDYAVLSANAALDGDSRYPNSDLYQIANRVSYFMDFTGPSIAVDTACSGSGVALQLACDAIRAGTVSAALAGGVNLILHPARRIQYAQLGMISRSGRCRPFGAGADGMVTSEGVGAVLLRPLRDALADGDHVYGVIRAIGANSDGRTNGFTVPSPQAQADLVEGTLRRAGTDPSAIGYVEAHGTGTPLGDPIEIRGLGRAYAGARPPAPIPVGSVKGNIGHTEAAAALAGLTKVLLQLRHRTLVPSLHARHLNPDIDFTATPFRVQQSTEAWPVTRDGAPRRAALSSFGAGGVNVHLVVEEAPPSRSPAVPAFAGSELVVLSARDEQGLRRTCARLATRLRTAGPELRLTDVAFTLRQGREHFDTRLALVVTGLDELADRLERLAGPGGDLRAAVRETTGATLGRLDDGNRLDDVFDGAPDTTDVLRALADRGELDKLARLWCRGARLDWPRVLPSAGARRVPLPGYPFARTRHWLPRPGTAPRPVTRPAPAGPVRRAALHVPGWVPASAAVPRQDARVIVVGGAPGWSEDADHRVERPDDVPGPAGADRHTIVVDRRGLDRAAEDPAARLREAADTLDALTALAHEGRPLTYVTLARPDRDDPATALVTGFGRALEQEVPGFRSVRIETGAGEPALPHVLSLAATGAPEIRTDGPSHFVRAWSGAADPAGRTPPLRRGGHYLVTGGGGGVGRLITAHLVGQWEARVTWVSRSAPDAVPDGVRWARADVTDPDALAEALSAAREAYGPVNGVFHAAGVLNDGAARTRTPDEVRGVLAPKTWGCLALDEATADDPLDFFLLMSSFVGTLGNAGQTSYCAANRFLDAFAEHRASLVERGARSGRSVSVAWPLWSDGGMEMPSAVRRLTETTLGLAPIDTPAAMAALEDALVLGHPRVFVGSGDQEKIGAALGGHPAAPRPDGGTPVAATPDGDRARLRDLLREEAAGLVKIPAEQIGANTEFGDYGFNSLLFTDFANRLNDRLGLALTPVVFYQHSTIDALTSALLDRAVPALAAPAAPTAPAVRPTAPAGPAAPAAAVGGTRAAAHGRGKHGTAPAVAVIGMAGRLPGSPDLDTYWTHLIEGRDLVVPGPVERFGATVPAGGFLDDVLGFDAEFFAVSPREARLMDPQQRLFLEAAWHAVEDAALRPSSLAGSRTGVFVGATLSDYSELLGRAGEEVAAHSITGHVQSVIANRLSYLLDLRGPSEVVDTACSSSLTALHRALGALEAGECDLAVAGGVNALFSPAWFDSLGQAGMLSPTGRCWTFDERADGFVRGEGVGVVVLKPLDRALADGDPIRAVVRGSAVNHGGRAHSLTAPRPEAQAEVIGAAYDRAGVDPRTVSYVETHGTGTRLGDPIEIAGLIAAFSRPDEEADGPWCHLGAVKANIGHLESAAGIAGLLKVLLALSHRTLPPNAVGERANPHLRLEGTPFRVLREARPWRPVDGSGSPLPLRAGISAFGFGGANAHVVVEEPPATAASAVAEPARSAPGREHVLVLSALDEGRLRAHARVLRGELRRGRHAFADLAHTSRIARDPMPARLALVVPGSSEAVAALDAYLDGGTAPGLYTGAAEPADGGTGPHASARRWAAGEEVSWPSEPNLRRVPFPARPFDHSVRYGPGTSPAPVPGGAASATGAGLPLPASSRLLARTWTPAPAVTRARQGRPLVALVLAGTEAGPGLPEELAGLDGLDPVVLREPSPLPLPCARTVEAALDDREGTLRAAKEELAAHGPFDVVVDVVDALASAEGPPRHAGRLALLQELLSRTREHPVTVIHVRPTAATRSADRGNGVLTAARMAGCVRALGAEYAAVTAVTVEYDALPEGVPGPVTLAAAEIAADRAAGAVTEPAEIRYVLGSRRVGALEPVAAPAAGHAGRLGAFAVQEDRPYLITGGTGGLGLAAAELLVARGARRLALTGRRALPPREDWHRAGPDAWWKTCTDAISRMEAAGARVLVGHGSPDRLAGFLDEVRTAFGTPAGVLHCAGAVSATPAFVHKAPHEFDLTWEPKGPALAALDRALGNDEPDFVVLYSSVSARMPRLAVGLSDYAAANAALDDYAEFAAARARHRGSATRWLSLAWGSWSGIGMGGVTTPRYAELGLAPMSPEEGLALLDAALAAREHATLAAVVTTAAGTGSPATAAPAPGPAVLPGPAPSEGPGTERPAEDDAGLVDRCADHVTAVLAEVLGTAPSRIPRDRPFADLGVDSILIASIVVRLERAAGAPLDPSVVLEHPTVERLARHLTRVPHEGVARWTADLTAEQPAPTATGDPAGAAAAADAPGTPPSSGAVPVGSGPPGGPRPASSPLSAGVAVPASGPGTPLAVIGMAGRFPGAADTAAFWDLLRHGRSGIREVPRSRWDVASRYSPAYAPGMSISKWGGYLDGIEDFDAGYFGIPEADAAHVDPLIRLFLETAETAVADAGYRGEELNGRAVGVFVGSGTSTYASRIAVPGRNTATGLNQNFIAAHLAHLHDLRGPNLVVDTACSSSLSSLHLARQSLQLGECEMAIVGGADLLLDETPYLSLSAARALSPDGRCHVFDASANGFVPGEGVGAVLVKPLAAALADGDRILAVIESTAMNNDGRTMGLTTPSPDAQQAVVREALRRAGADPASVSYVEAHGTGTMIGDPMELRALTGVFAEATDELQFCGVGSVKSNVGHLLMAAGMAGLQKIVLSLQHRQLPPTLHCERPNPRFSFETSPLRIQDRLEPWRPRHGVRRAGLSAFGFGGTNCHVVLREPVGPEETGKARRTPLPPPVFRRRRHWAERGPDATPRPEPRPLLELEELI</sequence>
<evidence type="ECO:0000256" key="3">
    <source>
        <dbReference type="ARBA" id="ARBA00022450"/>
    </source>
</evidence>
<dbReference type="SUPFAM" id="SSF54637">
    <property type="entry name" value="Thioesterase/thiol ester dehydrase-isomerase"/>
    <property type="match status" value="1"/>
</dbReference>
<evidence type="ECO:0000313" key="11">
    <source>
        <dbReference type="Proteomes" id="UP001601627"/>
    </source>
</evidence>
<dbReference type="Pfam" id="PF02801">
    <property type="entry name" value="Ketoacyl-synt_C"/>
    <property type="match status" value="3"/>
</dbReference>
<dbReference type="InterPro" id="IPR020841">
    <property type="entry name" value="PKS_Beta-ketoAc_synthase_dom"/>
</dbReference>
<feature type="region of interest" description="Disordered" evidence="7">
    <location>
        <begin position="3644"/>
        <end position="3694"/>
    </location>
</feature>
<feature type="region of interest" description="Disordered" evidence="7">
    <location>
        <begin position="4122"/>
        <end position="4169"/>
    </location>
</feature>
<feature type="domain" description="Carrier" evidence="8">
    <location>
        <begin position="3555"/>
        <end position="3629"/>
    </location>
</feature>
<keyword evidence="11" id="KW-1185">Reference proteome</keyword>
<dbReference type="SUPFAM" id="SSF47336">
    <property type="entry name" value="ACP-like"/>
    <property type="match status" value="3"/>
</dbReference>
<keyword evidence="3" id="KW-0596">Phosphopantetheine</keyword>
<comment type="pathway">
    <text evidence="1">Lipid metabolism; fatty acid beta-oxidation.</text>
</comment>
<feature type="compositionally biased region" description="Low complexity" evidence="7">
    <location>
        <begin position="3645"/>
        <end position="3675"/>
    </location>
</feature>
<dbReference type="PANTHER" id="PTHR43775">
    <property type="entry name" value="FATTY ACID SYNTHASE"/>
    <property type="match status" value="1"/>
</dbReference>
<evidence type="ECO:0000256" key="4">
    <source>
        <dbReference type="ARBA" id="ARBA00022553"/>
    </source>
</evidence>
<dbReference type="Gene3D" id="1.10.1200.10">
    <property type="entry name" value="ACP-like"/>
    <property type="match status" value="3"/>
</dbReference>
<dbReference type="PANTHER" id="PTHR43775:SF37">
    <property type="entry name" value="SI:DKEY-61P9.11"/>
    <property type="match status" value="1"/>
</dbReference>
<dbReference type="Gene3D" id="3.40.50.1110">
    <property type="entry name" value="SGNH hydrolase"/>
    <property type="match status" value="1"/>
</dbReference>
<feature type="compositionally biased region" description="Low complexity" evidence="7">
    <location>
        <begin position="3683"/>
        <end position="3692"/>
    </location>
</feature>
<dbReference type="Gene3D" id="1.10.1240.100">
    <property type="match status" value="2"/>
</dbReference>
<feature type="region of interest" description="Disordered" evidence="7">
    <location>
        <begin position="506"/>
        <end position="545"/>
    </location>
</feature>
<dbReference type="InterPro" id="IPR036412">
    <property type="entry name" value="HAD-like_sf"/>
</dbReference>
<dbReference type="InterPro" id="IPR018201">
    <property type="entry name" value="Ketoacyl_synth_AS"/>
</dbReference>
<dbReference type="Pfam" id="PF01575">
    <property type="entry name" value="MaoC_dehydratas"/>
    <property type="match status" value="1"/>
</dbReference>
<dbReference type="Pfam" id="PF00106">
    <property type="entry name" value="adh_short"/>
    <property type="match status" value="1"/>
</dbReference>
<comment type="caution">
    <text evidence="10">The sequence shown here is derived from an EMBL/GenBank/DDBJ whole genome shotgun (WGS) entry which is preliminary data.</text>
</comment>
<dbReference type="Gene3D" id="3.40.47.10">
    <property type="match status" value="3"/>
</dbReference>
<evidence type="ECO:0000256" key="2">
    <source>
        <dbReference type="ARBA" id="ARBA00005254"/>
    </source>
</evidence>
<feature type="region of interest" description="Disordered" evidence="7">
    <location>
        <begin position="1130"/>
        <end position="1157"/>
    </location>
</feature>
<dbReference type="CDD" id="cd00833">
    <property type="entry name" value="PKS"/>
    <property type="match status" value="3"/>
</dbReference>
<keyword evidence="6" id="KW-0012">Acyltransferase</keyword>
<dbReference type="SUPFAM" id="SSF53901">
    <property type="entry name" value="Thiolase-like"/>
    <property type="match status" value="3"/>
</dbReference>
<feature type="domain" description="Ketosynthase family 3 (KS3)" evidence="9">
    <location>
        <begin position="2437"/>
        <end position="2854"/>
    </location>
</feature>
<dbReference type="PRINTS" id="PR00081">
    <property type="entry name" value="GDHRDH"/>
</dbReference>
<organism evidence="10 11">
    <name type="scientific">Streptomyces marokkonensis</name>
    <dbReference type="NCBI Taxonomy" id="324855"/>
    <lineage>
        <taxon>Bacteria</taxon>
        <taxon>Bacillati</taxon>
        <taxon>Actinomycetota</taxon>
        <taxon>Actinomycetes</taxon>
        <taxon>Kitasatosporales</taxon>
        <taxon>Streptomycetaceae</taxon>
        <taxon>Streptomyces</taxon>
    </lineage>
</organism>
<dbReference type="SMART" id="SM00825">
    <property type="entry name" value="PKS_KS"/>
    <property type="match status" value="3"/>
</dbReference>
<evidence type="ECO:0000256" key="5">
    <source>
        <dbReference type="ARBA" id="ARBA00022679"/>
    </source>
</evidence>
<reference evidence="10 11" key="1">
    <citation type="submission" date="2024-09" db="EMBL/GenBank/DDBJ databases">
        <title>The Natural Products Discovery Center: Release of the First 8490 Sequenced Strains for Exploring Actinobacteria Biosynthetic Diversity.</title>
        <authorList>
            <person name="Kalkreuter E."/>
            <person name="Kautsar S.A."/>
            <person name="Yang D."/>
            <person name="Bader C.D."/>
            <person name="Teijaro C.N."/>
            <person name="Fluegel L."/>
            <person name="Davis C.M."/>
            <person name="Simpson J.R."/>
            <person name="Lauterbach L."/>
            <person name="Steele A.D."/>
            <person name="Gui C."/>
            <person name="Meng S."/>
            <person name="Li G."/>
            <person name="Viehrig K."/>
            <person name="Ye F."/>
            <person name="Su P."/>
            <person name="Kiefer A.F."/>
            <person name="Nichols A."/>
            <person name="Cepeda A.J."/>
            <person name="Yan W."/>
            <person name="Fan B."/>
            <person name="Jiang Y."/>
            <person name="Adhikari A."/>
            <person name="Zheng C.-J."/>
            <person name="Schuster L."/>
            <person name="Cowan T.M."/>
            <person name="Smanski M.J."/>
            <person name="Chevrette M.G."/>
            <person name="De Carvalho L.P.S."/>
            <person name="Shen B."/>
        </authorList>
    </citation>
    <scope>NUCLEOTIDE SEQUENCE [LARGE SCALE GENOMIC DNA]</scope>
    <source>
        <strain evidence="10 11">NPDC058328</strain>
    </source>
</reference>
<feature type="region of interest" description="Disordered" evidence="7">
    <location>
        <begin position="1225"/>
        <end position="1262"/>
    </location>
</feature>
<comment type="similarity">
    <text evidence="2">Belongs to the enoyl-CoA hydratase/isomerase family.</text>
</comment>
<evidence type="ECO:0000313" key="10">
    <source>
        <dbReference type="EMBL" id="MFF1272521.1"/>
    </source>
</evidence>
<dbReference type="SUPFAM" id="SSF56784">
    <property type="entry name" value="HAD-like"/>
    <property type="match status" value="1"/>
</dbReference>
<dbReference type="InterPro" id="IPR016039">
    <property type="entry name" value="Thiolase-like"/>
</dbReference>
<dbReference type="InterPro" id="IPR014030">
    <property type="entry name" value="Ketoacyl_synth_N"/>
</dbReference>
<dbReference type="Pfam" id="PF08659">
    <property type="entry name" value="KR"/>
    <property type="match status" value="2"/>
</dbReference>
<dbReference type="CDD" id="cd05233">
    <property type="entry name" value="SDR_c"/>
    <property type="match status" value="1"/>
</dbReference>
<dbReference type="NCBIfam" id="TIGR01686">
    <property type="entry name" value="FkbH"/>
    <property type="match status" value="1"/>
</dbReference>
<feature type="domain" description="Ketosynthase family 3 (KS3)" evidence="9">
    <location>
        <begin position="1264"/>
        <end position="1685"/>
    </location>
</feature>
<dbReference type="InterPro" id="IPR036291">
    <property type="entry name" value="NAD(P)-bd_dom_sf"/>
</dbReference>
<dbReference type="Gene3D" id="3.40.50.1000">
    <property type="entry name" value="HAD superfamily/HAD-like"/>
    <property type="match status" value="1"/>
</dbReference>
<evidence type="ECO:0000256" key="6">
    <source>
        <dbReference type="ARBA" id="ARBA00023315"/>
    </source>
</evidence>
<dbReference type="SMART" id="SM00822">
    <property type="entry name" value="PKS_KR"/>
    <property type="match status" value="2"/>
</dbReference>
<dbReference type="SUPFAM" id="SSF51735">
    <property type="entry name" value="NAD(P)-binding Rossmann-fold domains"/>
    <property type="match status" value="3"/>
</dbReference>
<dbReference type="SMART" id="SM01294">
    <property type="entry name" value="PKS_PP_betabranch"/>
    <property type="match status" value="1"/>
</dbReference>
<keyword evidence="4" id="KW-0597">Phosphoprotein</keyword>
<proteinExistence type="inferred from homology"/>
<dbReference type="Proteomes" id="UP001601627">
    <property type="component" value="Unassembled WGS sequence"/>
</dbReference>
<name>A0ABW6Q030_9ACTN</name>
<gene>
    <name evidence="10" type="ORF">ACFVZC_03745</name>
</gene>
<feature type="domain" description="Ketosynthase family 3 (KS3)" evidence="9">
    <location>
        <begin position="3701"/>
        <end position="4120"/>
    </location>
</feature>
<dbReference type="NCBIfam" id="TIGR01681">
    <property type="entry name" value="HAD-SF-IIIC"/>
    <property type="match status" value="1"/>
</dbReference>
<dbReference type="Gene3D" id="3.10.129.10">
    <property type="entry name" value="Hotdog Thioesterase"/>
    <property type="match status" value="1"/>
</dbReference>
<keyword evidence="5" id="KW-0808">Transferase</keyword>
<dbReference type="EMBL" id="JBHVZQ010000002">
    <property type="protein sequence ID" value="MFF1272521.1"/>
    <property type="molecule type" value="Genomic_DNA"/>
</dbReference>
<evidence type="ECO:0000256" key="1">
    <source>
        <dbReference type="ARBA" id="ARBA00005005"/>
    </source>
</evidence>
<dbReference type="InterPro" id="IPR010033">
    <property type="entry name" value="HAD_SF_ppase_IIIC"/>
</dbReference>
<evidence type="ECO:0000259" key="8">
    <source>
        <dbReference type="PROSITE" id="PS50075"/>
    </source>
</evidence>
<dbReference type="CDD" id="cd08953">
    <property type="entry name" value="KR_2_SDR_x"/>
    <property type="match status" value="1"/>
</dbReference>
<dbReference type="SMART" id="SM00823">
    <property type="entry name" value="PKS_PP"/>
    <property type="match status" value="3"/>
</dbReference>
<dbReference type="InterPro" id="IPR009081">
    <property type="entry name" value="PP-bd_ACP"/>
</dbReference>
<dbReference type="Pfam" id="PF00109">
    <property type="entry name" value="ketoacyl-synt"/>
    <property type="match status" value="3"/>
</dbReference>
<dbReference type="InterPro" id="IPR002539">
    <property type="entry name" value="MaoC-like_dom"/>
</dbReference>
<dbReference type="InterPro" id="IPR014031">
    <property type="entry name" value="Ketoacyl_synth_C"/>
</dbReference>
<dbReference type="InterPro" id="IPR036514">
    <property type="entry name" value="SGNH_hydro_sf"/>
</dbReference>
<feature type="compositionally biased region" description="Low complexity" evidence="7">
    <location>
        <begin position="1225"/>
        <end position="1243"/>
    </location>
</feature>
<feature type="region of interest" description="Disordered" evidence="7">
    <location>
        <begin position="2291"/>
        <end position="2313"/>
    </location>
</feature>
<dbReference type="InterPro" id="IPR013968">
    <property type="entry name" value="PKS_KR"/>
</dbReference>
<dbReference type="InterPro" id="IPR032821">
    <property type="entry name" value="PKS_assoc"/>
</dbReference>
<feature type="region of interest" description="Disordered" evidence="7">
    <location>
        <begin position="1079"/>
        <end position="1105"/>
    </location>
</feature>
<feature type="region of interest" description="Disordered" evidence="7">
    <location>
        <begin position="1914"/>
        <end position="1933"/>
    </location>
</feature>
<dbReference type="InterPro" id="IPR023214">
    <property type="entry name" value="HAD_sf"/>
</dbReference>
<dbReference type="InterPro" id="IPR057326">
    <property type="entry name" value="KR_dom"/>
</dbReference>
<dbReference type="CDD" id="cd03441">
    <property type="entry name" value="R_hydratase_like"/>
    <property type="match status" value="1"/>
</dbReference>
<dbReference type="PROSITE" id="PS50075">
    <property type="entry name" value="CARRIER"/>
    <property type="match status" value="2"/>
</dbReference>
<accession>A0ABW6Q030</accession>
<feature type="compositionally biased region" description="Basic and acidic residues" evidence="7">
    <location>
        <begin position="1083"/>
        <end position="1094"/>
    </location>
</feature>
<dbReference type="Gene3D" id="3.40.50.720">
    <property type="entry name" value="NAD(P)-binding Rossmann-like Domain"/>
    <property type="match status" value="3"/>
</dbReference>
<dbReference type="RefSeq" id="WP_388232986.1">
    <property type="nucleotide sequence ID" value="NZ_JBHVZQ010000002.1"/>
</dbReference>
<feature type="compositionally biased region" description="Pro residues" evidence="7">
    <location>
        <begin position="3526"/>
        <end position="3538"/>
    </location>
</feature>
<dbReference type="InterPro" id="IPR020806">
    <property type="entry name" value="PKS_PP-bd"/>
</dbReference>
<dbReference type="InterPro" id="IPR010037">
    <property type="entry name" value="FkbH_domain"/>
</dbReference>
<evidence type="ECO:0000259" key="9">
    <source>
        <dbReference type="PROSITE" id="PS52004"/>
    </source>
</evidence>
<feature type="region of interest" description="Disordered" evidence="7">
    <location>
        <begin position="3517"/>
        <end position="3549"/>
    </location>
</feature>
<dbReference type="PROSITE" id="PS52004">
    <property type="entry name" value="KS3_2"/>
    <property type="match status" value="3"/>
</dbReference>
<dbReference type="InterPro" id="IPR036736">
    <property type="entry name" value="ACP-like_sf"/>
</dbReference>
<dbReference type="PROSITE" id="PS00606">
    <property type="entry name" value="KS3_1"/>
    <property type="match status" value="2"/>
</dbReference>
<feature type="compositionally biased region" description="Basic and acidic residues" evidence="7">
    <location>
        <begin position="4147"/>
        <end position="4163"/>
    </location>
</feature>
<dbReference type="InterPro" id="IPR029069">
    <property type="entry name" value="HotDog_dom_sf"/>
</dbReference>
<evidence type="ECO:0000256" key="7">
    <source>
        <dbReference type="SAM" id="MobiDB-lite"/>
    </source>
</evidence>
<protein>
    <submittedName>
        <fullName evidence="10">SDR family NAD(P)-dependent oxidoreductase</fullName>
    </submittedName>
</protein>
<dbReference type="Pfam" id="PF22621">
    <property type="entry name" value="CurL-like_PKS_C"/>
    <property type="match status" value="1"/>
</dbReference>
<dbReference type="Pfam" id="PF00550">
    <property type="entry name" value="PP-binding"/>
    <property type="match status" value="3"/>
</dbReference>
<feature type="compositionally biased region" description="Basic and acidic residues" evidence="7">
    <location>
        <begin position="1915"/>
        <end position="1925"/>
    </location>
</feature>
<dbReference type="Pfam" id="PF16197">
    <property type="entry name" value="KAsynt_C_assoc"/>
    <property type="match status" value="2"/>
</dbReference>
<feature type="domain" description="Carrier" evidence="8">
    <location>
        <begin position="2314"/>
        <end position="2391"/>
    </location>
</feature>
<dbReference type="InterPro" id="IPR050091">
    <property type="entry name" value="PKS_NRPS_Biosynth_Enz"/>
</dbReference>